<sequence length="336" mass="36627">MKFLPSLIAPWALSRFGMLGMNERNRRYIGRYNPRSLFPLVDNKRLTRTTLSSADIPMAALIGVVDQQSQVKKIASLVEGHQGFAIKPSKGSGGKGILIVTHKDGDEWVKASGGRLTVEDLKRHISNILSGLYSLGGAADVALIESLIHQAHHFDDYTVEGVPDIRVIVCRGYPVMAMVRLSTHASDGKANLHQGAVGVGIDIATGEALAAVQHGQLLENHPDTGKHLGELVIPDWEALLVMASRCYDVTGLGYLGIDIVVDRDHGPLLLELNARPGLAIQLANNAGLLPRLRRLDKLTAADTRLPPEERVRRSREWFADESVFDKTVQPGVKLAE</sequence>
<dbReference type="AlphaFoldDB" id="A0A1N7J5X9"/>
<dbReference type="InterPro" id="IPR039523">
    <property type="entry name" value="RimK-rel_E_lig_ATP-grasp"/>
</dbReference>
<dbReference type="PROSITE" id="PS50975">
    <property type="entry name" value="ATP_GRASP"/>
    <property type="match status" value="1"/>
</dbReference>
<accession>A0A1N7J5X9</accession>
<dbReference type="EMBL" id="FTOH01000001">
    <property type="protein sequence ID" value="SIS44714.1"/>
    <property type="molecule type" value="Genomic_DNA"/>
</dbReference>
<dbReference type="GO" id="GO:0005524">
    <property type="term" value="F:ATP binding"/>
    <property type="evidence" value="ECO:0007669"/>
    <property type="project" value="UniProtKB-UniRule"/>
</dbReference>
<proteinExistence type="predicted"/>
<gene>
    <name evidence="4" type="ORF">SAMN05421686_101392</name>
</gene>
<protein>
    <submittedName>
        <fullName evidence="4">Alpha-L-glutamate ligase-related protein</fullName>
    </submittedName>
</protein>
<evidence type="ECO:0000313" key="5">
    <source>
        <dbReference type="Proteomes" id="UP000185639"/>
    </source>
</evidence>
<dbReference type="RefSeq" id="WP_281251165.1">
    <property type="nucleotide sequence ID" value="NZ_FTOH01000001.1"/>
</dbReference>
<organism evidence="4 5">
    <name type="scientific">Thalassolituus maritimus</name>
    <dbReference type="NCBI Taxonomy" id="484498"/>
    <lineage>
        <taxon>Bacteria</taxon>
        <taxon>Pseudomonadati</taxon>
        <taxon>Pseudomonadota</taxon>
        <taxon>Gammaproteobacteria</taxon>
        <taxon>Oceanospirillales</taxon>
        <taxon>Oceanospirillaceae</taxon>
        <taxon>Thalassolituus</taxon>
    </lineage>
</organism>
<dbReference type="Pfam" id="PF14397">
    <property type="entry name" value="ATPgrasp_ST"/>
    <property type="match status" value="1"/>
</dbReference>
<dbReference type="Proteomes" id="UP000185639">
    <property type="component" value="Unassembled WGS sequence"/>
</dbReference>
<dbReference type="STRING" id="484498.SAMN05421686_101392"/>
<evidence type="ECO:0000259" key="3">
    <source>
        <dbReference type="PROSITE" id="PS50975"/>
    </source>
</evidence>
<dbReference type="InterPro" id="IPR011761">
    <property type="entry name" value="ATP-grasp"/>
</dbReference>
<dbReference type="Gene3D" id="3.30.470.20">
    <property type="entry name" value="ATP-grasp fold, B domain"/>
    <property type="match status" value="1"/>
</dbReference>
<evidence type="ECO:0000256" key="1">
    <source>
        <dbReference type="ARBA" id="ARBA00023211"/>
    </source>
</evidence>
<dbReference type="GO" id="GO:0046872">
    <property type="term" value="F:metal ion binding"/>
    <property type="evidence" value="ECO:0007669"/>
    <property type="project" value="InterPro"/>
</dbReference>
<reference evidence="5" key="1">
    <citation type="submission" date="2017-01" db="EMBL/GenBank/DDBJ databases">
        <authorList>
            <person name="Varghese N."/>
            <person name="Submissions S."/>
        </authorList>
    </citation>
    <scope>NUCLEOTIDE SEQUENCE [LARGE SCALE GENOMIC DNA]</scope>
    <source>
        <strain evidence="5">DSM 24913</strain>
    </source>
</reference>
<evidence type="ECO:0000313" key="4">
    <source>
        <dbReference type="EMBL" id="SIS44714.1"/>
    </source>
</evidence>
<dbReference type="InterPro" id="IPR011758">
    <property type="entry name" value="RimK-rel_E_lig"/>
</dbReference>
<dbReference type="PANTHER" id="PTHR21621:SF0">
    <property type="entry name" value="BETA-CITRYLGLUTAMATE SYNTHASE B-RELATED"/>
    <property type="match status" value="1"/>
</dbReference>
<dbReference type="NCBIfam" id="TIGR02291">
    <property type="entry name" value="rimK_rel_E_lig"/>
    <property type="match status" value="1"/>
</dbReference>
<keyword evidence="2" id="KW-0547">Nucleotide-binding</keyword>
<feature type="domain" description="ATP-grasp" evidence="3">
    <location>
        <begin position="48"/>
        <end position="300"/>
    </location>
</feature>
<keyword evidence="1" id="KW-0464">Manganese</keyword>
<keyword evidence="2" id="KW-0067">ATP-binding</keyword>
<keyword evidence="4" id="KW-0436">Ligase</keyword>
<dbReference type="PANTHER" id="PTHR21621">
    <property type="entry name" value="RIBOSOMAL PROTEIN S6 MODIFICATION PROTEIN"/>
    <property type="match status" value="1"/>
</dbReference>
<name>A0A1N7J5X9_9GAMM</name>
<evidence type="ECO:0000256" key="2">
    <source>
        <dbReference type="PROSITE-ProRule" id="PRU00409"/>
    </source>
</evidence>
<dbReference type="GO" id="GO:0005737">
    <property type="term" value="C:cytoplasm"/>
    <property type="evidence" value="ECO:0007669"/>
    <property type="project" value="TreeGrafter"/>
</dbReference>
<dbReference type="SUPFAM" id="SSF56059">
    <property type="entry name" value="Glutathione synthetase ATP-binding domain-like"/>
    <property type="match status" value="1"/>
</dbReference>
<dbReference type="GO" id="GO:0009432">
    <property type="term" value="P:SOS response"/>
    <property type="evidence" value="ECO:0007669"/>
    <property type="project" value="TreeGrafter"/>
</dbReference>
<dbReference type="GO" id="GO:0018169">
    <property type="term" value="F:ribosomal S6-glutamic acid ligase activity"/>
    <property type="evidence" value="ECO:0007669"/>
    <property type="project" value="TreeGrafter"/>
</dbReference>
<keyword evidence="5" id="KW-1185">Reference proteome</keyword>